<name>A0A699HTR1_TANCI</name>
<protein>
    <submittedName>
        <fullName evidence="5">Retrotransposon protein, putative, Ty1-copia subclass</fullName>
    </submittedName>
</protein>
<proteinExistence type="predicted"/>
<dbReference type="GO" id="GO:0046872">
    <property type="term" value="F:metal ion binding"/>
    <property type="evidence" value="ECO:0007669"/>
    <property type="project" value="UniProtKB-KW"/>
</dbReference>
<accession>A0A699HTR1</accession>
<dbReference type="InterPro" id="IPR057670">
    <property type="entry name" value="SH3_retrovirus"/>
</dbReference>
<dbReference type="InterPro" id="IPR013103">
    <property type="entry name" value="RVT_2"/>
</dbReference>
<dbReference type="InterPro" id="IPR039537">
    <property type="entry name" value="Retrotran_Ty1/copia-like"/>
</dbReference>
<dbReference type="InterPro" id="IPR012337">
    <property type="entry name" value="RNaseH-like_sf"/>
</dbReference>
<dbReference type="Pfam" id="PF07727">
    <property type="entry name" value="RVT_2"/>
    <property type="match status" value="1"/>
</dbReference>
<evidence type="ECO:0000259" key="3">
    <source>
        <dbReference type="Pfam" id="PF07727"/>
    </source>
</evidence>
<dbReference type="PANTHER" id="PTHR42648:SF27">
    <property type="entry name" value="RNA-DIRECTED DNA POLYMERASE"/>
    <property type="match status" value="1"/>
</dbReference>
<dbReference type="InterPro" id="IPR043502">
    <property type="entry name" value="DNA/RNA_pol_sf"/>
</dbReference>
<dbReference type="InterPro" id="IPR036397">
    <property type="entry name" value="RNaseH_sf"/>
</dbReference>
<comment type="caution">
    <text evidence="5">The sequence shown here is derived from an EMBL/GenBank/DDBJ whole genome shotgun (WGS) entry which is preliminary data.</text>
</comment>
<dbReference type="EMBL" id="BKCJ010205944">
    <property type="protein sequence ID" value="GEY74846.1"/>
    <property type="molecule type" value="Genomic_DNA"/>
</dbReference>
<dbReference type="GO" id="GO:0016787">
    <property type="term" value="F:hydrolase activity"/>
    <property type="evidence" value="ECO:0007669"/>
    <property type="project" value="UniProtKB-KW"/>
</dbReference>
<feature type="domain" description="Retroviral polymerase SH3-like" evidence="4">
    <location>
        <begin position="278"/>
        <end position="332"/>
    </location>
</feature>
<dbReference type="SUPFAM" id="SSF53098">
    <property type="entry name" value="Ribonuclease H-like"/>
    <property type="match status" value="1"/>
</dbReference>
<evidence type="ECO:0000259" key="4">
    <source>
        <dbReference type="Pfam" id="PF25597"/>
    </source>
</evidence>
<dbReference type="GO" id="GO:0003676">
    <property type="term" value="F:nucleic acid binding"/>
    <property type="evidence" value="ECO:0007669"/>
    <property type="project" value="InterPro"/>
</dbReference>
<organism evidence="5">
    <name type="scientific">Tanacetum cinerariifolium</name>
    <name type="common">Dalmatian daisy</name>
    <name type="synonym">Chrysanthemum cinerariifolium</name>
    <dbReference type="NCBI Taxonomy" id="118510"/>
    <lineage>
        <taxon>Eukaryota</taxon>
        <taxon>Viridiplantae</taxon>
        <taxon>Streptophyta</taxon>
        <taxon>Embryophyta</taxon>
        <taxon>Tracheophyta</taxon>
        <taxon>Spermatophyta</taxon>
        <taxon>Magnoliopsida</taxon>
        <taxon>eudicotyledons</taxon>
        <taxon>Gunneridae</taxon>
        <taxon>Pentapetalae</taxon>
        <taxon>asterids</taxon>
        <taxon>campanulids</taxon>
        <taxon>Asterales</taxon>
        <taxon>Asteraceae</taxon>
        <taxon>Asteroideae</taxon>
        <taxon>Anthemideae</taxon>
        <taxon>Anthemidinae</taxon>
        <taxon>Tanacetum</taxon>
    </lineage>
</organism>
<dbReference type="SUPFAM" id="SSF56672">
    <property type="entry name" value="DNA/RNA polymerases"/>
    <property type="match status" value="1"/>
</dbReference>
<dbReference type="Pfam" id="PF14223">
    <property type="entry name" value="Retrotran_gag_2"/>
    <property type="match status" value="1"/>
</dbReference>
<dbReference type="PANTHER" id="PTHR42648">
    <property type="entry name" value="TRANSPOSASE, PUTATIVE-RELATED"/>
    <property type="match status" value="1"/>
</dbReference>
<keyword evidence="1" id="KW-0479">Metal-binding</keyword>
<feature type="domain" description="Reverse transcriptase Ty1/copia-type" evidence="3">
    <location>
        <begin position="444"/>
        <end position="628"/>
    </location>
</feature>
<dbReference type="Pfam" id="PF25597">
    <property type="entry name" value="SH3_retrovirus"/>
    <property type="match status" value="1"/>
</dbReference>
<dbReference type="Gene3D" id="3.30.420.10">
    <property type="entry name" value="Ribonuclease H-like superfamily/Ribonuclease H"/>
    <property type="match status" value="1"/>
</dbReference>
<dbReference type="AlphaFoldDB" id="A0A699HTR1"/>
<sequence>MFVIEQPLPAAPAADFAANVLAEWDAIYDAYNEVSCLILGRMTLELHRQFENSSPYDMIKQLKSMFEKQAGVERFDLIQTFHACKQEEGKPVAAYILQMKGYVDQLERLGYVLPQDLIVGLILNGLTKDFVGFVRNYNMHNTRKTIGELHAMHIEYEKDNCHYAPSITRGVVSVHRLVENRFVQCFTDFGISVSKNNVHYFNAIPGNAIYEIDMHYLVPNHTPPYTPQHNGVSERRNQTLLDMVRSMMNLTTLPLSFWDYALESATCILNMVSTNKGCEALVKRDTPDKLQQRSVKCIFIGYPKEMMGYYFYFPPKNKIVVVRYAEFFEKNLITQEVNGRAMDLEEILDEDTSPSEITSEIPMEVEGFKPPQEEVILIRRSERTHRAPNRLCLNVEVEEHSLGDLNEPTIYKAAMLDLESNKWIDVMNAEIQSMIDNMKKTEIDGIVHTYKAHLVANGYTQLYGVDYEETFLPIADIRAIRILIYIMAFYDYEIWKMDVKTAFLNGYLDEDIYMVQPKGFVDLNHPRKVCKLQISIYGLKQASRSLYKRFDEEIKRFGFFQNLDEPCVYQKASGSNVTFLILYVDDIIIMGNHIPSLQSVKDYLGKCFAIKDLRAAAFILGIKIYRDSSKRLIGLG</sequence>
<reference evidence="5" key="1">
    <citation type="journal article" date="2019" name="Sci. Rep.">
        <title>Draft genome of Tanacetum cinerariifolium, the natural source of mosquito coil.</title>
        <authorList>
            <person name="Yamashiro T."/>
            <person name="Shiraishi A."/>
            <person name="Satake H."/>
            <person name="Nakayama K."/>
        </authorList>
    </citation>
    <scope>NUCLEOTIDE SEQUENCE</scope>
</reference>
<evidence type="ECO:0000313" key="5">
    <source>
        <dbReference type="EMBL" id="GEY74846.1"/>
    </source>
</evidence>
<gene>
    <name evidence="5" type="ORF">Tci_446820</name>
</gene>
<evidence type="ECO:0000256" key="2">
    <source>
        <dbReference type="ARBA" id="ARBA00022801"/>
    </source>
</evidence>
<evidence type="ECO:0000256" key="1">
    <source>
        <dbReference type="ARBA" id="ARBA00022723"/>
    </source>
</evidence>
<keyword evidence="2" id="KW-0378">Hydrolase</keyword>